<dbReference type="GO" id="GO:0003700">
    <property type="term" value="F:DNA-binding transcription factor activity"/>
    <property type="evidence" value="ECO:0007669"/>
    <property type="project" value="InterPro"/>
</dbReference>
<dbReference type="SMART" id="SM00342">
    <property type="entry name" value="HTH_ARAC"/>
    <property type="match status" value="1"/>
</dbReference>
<keyword evidence="3" id="KW-0804">Transcription</keyword>
<protein>
    <submittedName>
        <fullName evidence="5">Regulatory protein SoxS</fullName>
    </submittedName>
</protein>
<evidence type="ECO:0000256" key="3">
    <source>
        <dbReference type="ARBA" id="ARBA00023163"/>
    </source>
</evidence>
<dbReference type="EMBL" id="MCGH01000002">
    <property type="protein sequence ID" value="ODM07151.1"/>
    <property type="molecule type" value="Genomic_DNA"/>
</dbReference>
<dbReference type="InterPro" id="IPR009057">
    <property type="entry name" value="Homeodomain-like_sf"/>
</dbReference>
<dbReference type="PROSITE" id="PS00041">
    <property type="entry name" value="HTH_ARAC_FAMILY_1"/>
    <property type="match status" value="1"/>
</dbReference>
<proteinExistence type="predicted"/>
<accession>A0A1E3AFG2</accession>
<evidence type="ECO:0000256" key="1">
    <source>
        <dbReference type="ARBA" id="ARBA00023015"/>
    </source>
</evidence>
<evidence type="ECO:0000256" key="2">
    <source>
        <dbReference type="ARBA" id="ARBA00023125"/>
    </source>
</evidence>
<keyword evidence="2" id="KW-0238">DNA-binding</keyword>
<dbReference type="Proteomes" id="UP000094067">
    <property type="component" value="Unassembled WGS sequence"/>
</dbReference>
<dbReference type="InterPro" id="IPR018060">
    <property type="entry name" value="HTH_AraC"/>
</dbReference>
<name>A0A1E3AFG2_9FIRM</name>
<evidence type="ECO:0000259" key="4">
    <source>
        <dbReference type="PROSITE" id="PS01124"/>
    </source>
</evidence>
<gene>
    <name evidence="5" type="primary">soxS_5</name>
    <name evidence="5" type="ORF">BEI61_03041</name>
</gene>
<dbReference type="GO" id="GO:0043565">
    <property type="term" value="F:sequence-specific DNA binding"/>
    <property type="evidence" value="ECO:0007669"/>
    <property type="project" value="InterPro"/>
</dbReference>
<reference evidence="5 6" key="1">
    <citation type="submission" date="2016-07" db="EMBL/GenBank/DDBJ databases">
        <title>Characterization of isolates of Eisenbergiella tayi derived from blood cultures, using whole genome sequencing.</title>
        <authorList>
            <person name="Burdz T."/>
            <person name="Wiebe D."/>
            <person name="Huynh C."/>
            <person name="Bernard K."/>
        </authorList>
    </citation>
    <scope>NUCLEOTIDE SEQUENCE [LARGE SCALE GENOMIC DNA]</scope>
    <source>
        <strain evidence="5 6">NML 110608</strain>
    </source>
</reference>
<comment type="caution">
    <text evidence="5">The sequence shown here is derived from an EMBL/GenBank/DDBJ whole genome shotgun (WGS) entry which is preliminary data.</text>
</comment>
<dbReference type="InterPro" id="IPR020449">
    <property type="entry name" value="Tscrpt_reg_AraC-type_HTH"/>
</dbReference>
<sequence length="393" mass="45091">MEKYTIERIINIIHCEIRLADDTGHLLERFGNLPENEDPFCTDPSFLRACLDREALPLPDIFCENTYIYYARLSLPDRTSLLAGPVRIIRESHDMASQMAAAHGIQVSPLKLPFCEENTFLNGILLLYHSVTGREISMTELCSYHGFPADELDLARKELNSLVFSTRESEIPHNPYSHEARKLKSIEDGSPEQLKKCQEEVCVGRLGRVADTPLRQEKNIAIIVIVLASRAAIRGGLLPELAFSMADSFIIRTERMNDILQIRSAARRFEEEFAVSVQALQKSNSKNKYVDLAKEYVYRHLHSSIGIEEISRYVGLHKDYLSQLFSRCESITLQHYIRREKVRQAEYMLKYSDAKMDEIANQLAFCSQSHFSHCFKEETGQTPSRYRNQFSGI</sequence>
<organism evidence="5 6">
    <name type="scientific">Eisenbergiella tayi</name>
    <dbReference type="NCBI Taxonomy" id="1432052"/>
    <lineage>
        <taxon>Bacteria</taxon>
        <taxon>Bacillati</taxon>
        <taxon>Bacillota</taxon>
        <taxon>Clostridia</taxon>
        <taxon>Lachnospirales</taxon>
        <taxon>Lachnospiraceae</taxon>
        <taxon>Eisenbergiella</taxon>
    </lineage>
</organism>
<dbReference type="PANTHER" id="PTHR43280:SF34">
    <property type="entry name" value="ARAC-FAMILY TRANSCRIPTIONAL REGULATOR"/>
    <property type="match status" value="1"/>
</dbReference>
<dbReference type="PATRIC" id="fig|1432052.4.peg.3387"/>
<keyword evidence="1" id="KW-0805">Transcription regulation</keyword>
<dbReference type="Gene3D" id="1.10.10.60">
    <property type="entry name" value="Homeodomain-like"/>
    <property type="match status" value="2"/>
</dbReference>
<dbReference type="AlphaFoldDB" id="A0A1E3AFG2"/>
<dbReference type="RefSeq" id="WP_069152868.1">
    <property type="nucleotide sequence ID" value="NZ_MCGH01000002.1"/>
</dbReference>
<dbReference type="PROSITE" id="PS01124">
    <property type="entry name" value="HTH_ARAC_FAMILY_2"/>
    <property type="match status" value="1"/>
</dbReference>
<evidence type="ECO:0000313" key="5">
    <source>
        <dbReference type="EMBL" id="ODM07151.1"/>
    </source>
</evidence>
<dbReference type="InterPro" id="IPR018062">
    <property type="entry name" value="HTH_AraC-typ_CS"/>
</dbReference>
<feature type="domain" description="HTH araC/xylS-type" evidence="4">
    <location>
        <begin position="291"/>
        <end position="389"/>
    </location>
</feature>
<dbReference type="PANTHER" id="PTHR43280">
    <property type="entry name" value="ARAC-FAMILY TRANSCRIPTIONAL REGULATOR"/>
    <property type="match status" value="1"/>
</dbReference>
<dbReference type="PRINTS" id="PR00032">
    <property type="entry name" value="HTHARAC"/>
</dbReference>
<evidence type="ECO:0000313" key="6">
    <source>
        <dbReference type="Proteomes" id="UP000094067"/>
    </source>
</evidence>
<dbReference type="SUPFAM" id="SSF46689">
    <property type="entry name" value="Homeodomain-like"/>
    <property type="match status" value="2"/>
</dbReference>
<dbReference type="Pfam" id="PF12833">
    <property type="entry name" value="HTH_18"/>
    <property type="match status" value="1"/>
</dbReference>